<gene>
    <name evidence="1" type="ORF">ISF26_18095</name>
</gene>
<name>A0ABY3PJ38_9CYAN</name>
<accession>A0ABY3PJ38</accession>
<evidence type="ECO:0000313" key="2">
    <source>
        <dbReference type="Proteomes" id="UP001054846"/>
    </source>
</evidence>
<dbReference type="PANTHER" id="PTHR36791:SF2">
    <property type="entry name" value="OS03G0363400 PROTEIN"/>
    <property type="match status" value="1"/>
</dbReference>
<organism evidence="1 2">
    <name type="scientific">Gloeobacter morelensis MG652769</name>
    <dbReference type="NCBI Taxonomy" id="2781736"/>
    <lineage>
        <taxon>Bacteria</taxon>
        <taxon>Bacillati</taxon>
        <taxon>Cyanobacteriota</taxon>
        <taxon>Cyanophyceae</taxon>
        <taxon>Gloeobacterales</taxon>
        <taxon>Gloeobacteraceae</taxon>
        <taxon>Gloeobacter</taxon>
        <taxon>Gloeobacter morelensis</taxon>
    </lineage>
</organism>
<dbReference type="Proteomes" id="UP001054846">
    <property type="component" value="Chromosome"/>
</dbReference>
<protein>
    <submittedName>
        <fullName evidence="1">YkgJ family cysteine cluster protein</fullName>
    </submittedName>
</protein>
<evidence type="ECO:0000313" key="1">
    <source>
        <dbReference type="EMBL" id="UFP93675.1"/>
    </source>
</evidence>
<reference evidence="1 2" key="1">
    <citation type="journal article" date="2021" name="Genome Biol. Evol.">
        <title>Complete Genome Sequencing of a Novel Gloeobacter Species from a Waterfall Cave in Mexico.</title>
        <authorList>
            <person name="Saw J.H."/>
            <person name="Cardona T."/>
            <person name="Montejano G."/>
        </authorList>
    </citation>
    <scope>NUCLEOTIDE SEQUENCE [LARGE SCALE GENOMIC DNA]</scope>
    <source>
        <strain evidence="1">MG652769</strain>
    </source>
</reference>
<dbReference type="Pfam" id="PF03692">
    <property type="entry name" value="CxxCxxCC"/>
    <property type="match status" value="1"/>
</dbReference>
<keyword evidence="2" id="KW-1185">Reference proteome</keyword>
<proteinExistence type="predicted"/>
<dbReference type="InterPro" id="IPR005358">
    <property type="entry name" value="Puta_zinc/iron-chelating_dom"/>
</dbReference>
<dbReference type="RefSeq" id="WP_230840727.1">
    <property type="nucleotide sequence ID" value="NZ_CP063845.1"/>
</dbReference>
<sequence>MKGWHCVQNCGACCYLAPEERPFLAEYLSPGVLQLYHSLVGTDGWCVHFDKSRRTCAIYQTRPAFCRVSPEVLRDLYGEDPADLSAWAVHCCREHIDSVWGAQSPERRRFEQEVGGAVPGA</sequence>
<dbReference type="PANTHER" id="PTHR36791">
    <property type="entry name" value="OS03G0363400 PROTEIN"/>
    <property type="match status" value="1"/>
</dbReference>
<dbReference type="EMBL" id="CP063845">
    <property type="protein sequence ID" value="UFP93675.1"/>
    <property type="molecule type" value="Genomic_DNA"/>
</dbReference>